<evidence type="ECO:0000256" key="7">
    <source>
        <dbReference type="ARBA" id="ARBA00047473"/>
    </source>
</evidence>
<feature type="binding site" evidence="12">
    <location>
        <begin position="11"/>
        <end position="16"/>
    </location>
    <ligand>
        <name>NAD(+)</name>
        <dbReference type="ChEBI" id="CHEBI:57540"/>
    </ligand>
</feature>
<dbReference type="InterPro" id="IPR036291">
    <property type="entry name" value="NAD(P)-bd_dom_sf"/>
</dbReference>
<comment type="similarity">
    <text evidence="2 9">Belongs to the UDP-glucose/GDP-mannose dehydrogenase family.</text>
</comment>
<evidence type="ECO:0000256" key="10">
    <source>
        <dbReference type="PIRSR" id="PIRSR500133-1"/>
    </source>
</evidence>
<dbReference type="PANTHER" id="PTHR11374:SF3">
    <property type="entry name" value="UDP-GLUCOSE 6-DEHYDROGENASE"/>
    <property type="match status" value="1"/>
</dbReference>
<dbReference type="InterPro" id="IPR014026">
    <property type="entry name" value="UDP-Glc/GDP-Man_DH_dimer"/>
</dbReference>
<dbReference type="GO" id="GO:0006024">
    <property type="term" value="P:glycosaminoglycan biosynthetic process"/>
    <property type="evidence" value="ECO:0007669"/>
    <property type="project" value="TreeGrafter"/>
</dbReference>
<dbReference type="InterPro" id="IPR028356">
    <property type="entry name" value="UDPglc_DH_euk"/>
</dbReference>
<accession>A0A1S1YVA2</accession>
<dbReference type="SUPFAM" id="SSF48179">
    <property type="entry name" value="6-phosphogluconate dehydrogenase C-terminal domain-like"/>
    <property type="match status" value="1"/>
</dbReference>
<dbReference type="FunFam" id="3.40.50.720:FF:000032">
    <property type="entry name" value="UDP-glucose 6-dehydrogenase"/>
    <property type="match status" value="1"/>
</dbReference>
<evidence type="ECO:0000256" key="2">
    <source>
        <dbReference type="ARBA" id="ARBA00006601"/>
    </source>
</evidence>
<feature type="binding site" evidence="12">
    <location>
        <position position="167"/>
    </location>
    <ligand>
        <name>NAD(+)</name>
        <dbReference type="ChEBI" id="CHEBI:57540"/>
    </ligand>
</feature>
<sequence>MKEIKNICCIGAGYVGGPTMAIIALKNPGIKVNIVDINEKRIADWNDTDLDKLPIYEPGLKEVVAETRGRNLFFSTDVDQGIQDADMIFISVNTPTKTYGKGKGQAADLKYIELCARQIARVAKRDKIVVEKSTLPVRTAEALKDILSNSESGFNFEILSNPEFLAEGTAIDDLLDPDRVLIGGDDTPTGKEAKNTLSAVYEAWVPKDRVLQTNVWSSELSKLTANAFLAQRISSINAMSALCEETEADVDEIAKAIGMDSRIGPKFLKSSVGFGGSCFQKDVLNLVYIAKSYGLTEVAEYWNQVIELNDYQKRRFADNIIKKSYNTVNDKKIAFLGWAFKKDTNDTRESAAIYVADHLLDENAHIVVYDPKVPAEQVYTDLEYLKNHDPEEIRKRVSIVNDPYEATNEAHGIAVLTEWDEFKSYDWAKIYSSVLKPANVFDGRNILNKKALEEVGFNVYNIGK</sequence>
<evidence type="ECO:0000256" key="1">
    <source>
        <dbReference type="ARBA" id="ARBA00004701"/>
    </source>
</evidence>
<feature type="active site" description="Nucleophile" evidence="10">
    <location>
        <position position="278"/>
    </location>
</feature>
<dbReference type="SUPFAM" id="SSF52413">
    <property type="entry name" value="UDP-glucose/GDP-mannose dehydrogenase C-terminal domain"/>
    <property type="match status" value="1"/>
</dbReference>
<feature type="binding site" evidence="12">
    <location>
        <begin position="133"/>
        <end position="134"/>
    </location>
    <ligand>
        <name>NAD(+)</name>
        <dbReference type="ChEBI" id="CHEBI:57540"/>
    </ligand>
</feature>
<dbReference type="GO" id="GO:0003979">
    <property type="term" value="F:UDP-glucose 6-dehydrogenase activity"/>
    <property type="evidence" value="ECO:0007669"/>
    <property type="project" value="UniProtKB-EC"/>
</dbReference>
<feature type="binding site" evidence="12">
    <location>
        <begin position="278"/>
        <end position="281"/>
    </location>
    <ligand>
        <name>NAD(+)</name>
        <dbReference type="ChEBI" id="CHEBI:57540"/>
    </ligand>
</feature>
<dbReference type="Pfam" id="PF03721">
    <property type="entry name" value="UDPG_MGDP_dh_N"/>
    <property type="match status" value="1"/>
</dbReference>
<dbReference type="SMART" id="SM00984">
    <property type="entry name" value="UDPG_MGDP_dh_C"/>
    <property type="match status" value="1"/>
</dbReference>
<reference evidence="14 15" key="1">
    <citation type="journal article" date="2012" name="Int. J. Syst. Evol. Microbiol.">
        <title>Flammeovirga pacifica sp. nov., isolated from deep-sea sediment.</title>
        <authorList>
            <person name="Xu H."/>
            <person name="Fu Y."/>
            <person name="Yang N."/>
            <person name="Ding Z."/>
            <person name="Lai Q."/>
            <person name="Zeng R."/>
        </authorList>
    </citation>
    <scope>NUCLEOTIDE SEQUENCE [LARGE SCALE GENOMIC DNA]</scope>
    <source>
        <strain evidence="15">DSM 24597 / LMG 26175 / WPAGA1</strain>
    </source>
</reference>
<dbReference type="GO" id="GO:0006065">
    <property type="term" value="P:UDP-glucuronate biosynthetic process"/>
    <property type="evidence" value="ECO:0007669"/>
    <property type="project" value="UniProtKB-UniPathway"/>
</dbReference>
<dbReference type="SUPFAM" id="SSF51735">
    <property type="entry name" value="NAD(P)-binding Rossmann-fold domains"/>
    <property type="match status" value="1"/>
</dbReference>
<dbReference type="UniPathway" id="UPA00038">
    <property type="reaction ID" value="UER00491"/>
</dbReference>
<dbReference type="Gene3D" id="3.40.50.720">
    <property type="entry name" value="NAD(P)-binding Rossmann-like Domain"/>
    <property type="match status" value="2"/>
</dbReference>
<feature type="binding site" evidence="12">
    <location>
        <position position="36"/>
    </location>
    <ligand>
        <name>NAD(+)</name>
        <dbReference type="ChEBI" id="CHEBI:57540"/>
    </ligand>
</feature>
<comment type="catalytic activity">
    <reaction evidence="7">
        <text>UDP-alpha-D-glucose + 2 NAD(+) + H2O = UDP-alpha-D-glucuronate + 2 NADH + 3 H(+)</text>
        <dbReference type="Rhea" id="RHEA:23596"/>
        <dbReference type="ChEBI" id="CHEBI:15377"/>
        <dbReference type="ChEBI" id="CHEBI:15378"/>
        <dbReference type="ChEBI" id="CHEBI:57540"/>
        <dbReference type="ChEBI" id="CHEBI:57945"/>
        <dbReference type="ChEBI" id="CHEBI:58052"/>
        <dbReference type="ChEBI" id="CHEBI:58885"/>
        <dbReference type="EC" id="1.1.1.22"/>
    </reaction>
</comment>
<dbReference type="FunFam" id="3.40.50.720:FF:000114">
    <property type="entry name" value="UDP-glucose 6-dehydrogenase"/>
    <property type="match status" value="1"/>
</dbReference>
<feature type="binding site" evidence="11">
    <location>
        <begin position="222"/>
        <end position="226"/>
    </location>
    <ligand>
        <name>substrate</name>
    </ligand>
</feature>
<evidence type="ECO:0000256" key="12">
    <source>
        <dbReference type="PIRSR" id="PIRSR500133-3"/>
    </source>
</evidence>
<dbReference type="InterPro" id="IPR017476">
    <property type="entry name" value="UDP-Glc/GDP-Man"/>
</dbReference>
<evidence type="ECO:0000256" key="9">
    <source>
        <dbReference type="PIRNR" id="PIRNR000124"/>
    </source>
</evidence>
<keyword evidence="15" id="KW-1185">Reference proteome</keyword>
<evidence type="ECO:0000256" key="6">
    <source>
        <dbReference type="ARBA" id="ARBA00023027"/>
    </source>
</evidence>
<dbReference type="Gene3D" id="1.20.5.100">
    <property type="entry name" value="Cytochrome c1, transmembrane anchor, C-terminal"/>
    <property type="match status" value="1"/>
</dbReference>
<dbReference type="EC" id="1.1.1.22" evidence="3"/>
<dbReference type="GO" id="GO:0051287">
    <property type="term" value="F:NAD binding"/>
    <property type="evidence" value="ECO:0007669"/>
    <property type="project" value="InterPro"/>
</dbReference>
<comment type="pathway">
    <text evidence="1">Nucleotide-sugar biosynthesis; UDP-alpha-D-glucuronate biosynthesis; UDP-alpha-D-glucuronate from UDP-alpha-D-glucose: step 1/1.</text>
</comment>
<dbReference type="RefSeq" id="WP_044224511.1">
    <property type="nucleotide sequence ID" value="NZ_JRYR02000001.1"/>
</dbReference>
<dbReference type="InterPro" id="IPR008927">
    <property type="entry name" value="6-PGluconate_DH-like_C_sf"/>
</dbReference>
<organism evidence="14 15">
    <name type="scientific">Flammeovirga pacifica</name>
    <dbReference type="NCBI Taxonomy" id="915059"/>
    <lineage>
        <taxon>Bacteria</taxon>
        <taxon>Pseudomonadati</taxon>
        <taxon>Bacteroidota</taxon>
        <taxon>Cytophagia</taxon>
        <taxon>Cytophagales</taxon>
        <taxon>Flammeovirgaceae</taxon>
        <taxon>Flammeovirga</taxon>
    </lineage>
</organism>
<gene>
    <name evidence="14" type="ORF">NH26_00610</name>
</gene>
<dbReference type="FunFam" id="1.20.5.100:FF:000001">
    <property type="entry name" value="UDP-glucose 6-dehydrogenase"/>
    <property type="match status" value="1"/>
</dbReference>
<dbReference type="PIRSF" id="PIRSF500133">
    <property type="entry name" value="UDPglc_DH_euk"/>
    <property type="match status" value="1"/>
</dbReference>
<dbReference type="InterPro" id="IPR036220">
    <property type="entry name" value="UDP-Glc/GDP-Man_DH_C_sf"/>
</dbReference>
<comment type="function">
    <text evidence="8">Catalyzes the conversion of UDP-glucose into UDP-glucuronate, one of the precursors of teichuronic acid.</text>
</comment>
<dbReference type="NCBIfam" id="TIGR03026">
    <property type="entry name" value="NDP-sugDHase"/>
    <property type="match status" value="1"/>
</dbReference>
<evidence type="ECO:0000259" key="13">
    <source>
        <dbReference type="SMART" id="SM00984"/>
    </source>
</evidence>
<feature type="binding site" evidence="11">
    <location>
        <position position="262"/>
    </location>
    <ligand>
        <name>substrate</name>
    </ligand>
</feature>
<dbReference type="Proteomes" id="UP000179797">
    <property type="component" value="Unassembled WGS sequence"/>
</dbReference>
<dbReference type="PIRSF" id="PIRSF000124">
    <property type="entry name" value="UDPglc_GDPman_dh"/>
    <property type="match status" value="1"/>
</dbReference>
<dbReference type="Pfam" id="PF03720">
    <property type="entry name" value="UDPG_MGDP_dh_C"/>
    <property type="match status" value="1"/>
</dbReference>
<evidence type="ECO:0000313" key="15">
    <source>
        <dbReference type="Proteomes" id="UP000179797"/>
    </source>
</evidence>
<comment type="caution">
    <text evidence="14">The sequence shown here is derived from an EMBL/GenBank/DDBJ whole genome shotgun (WGS) entry which is preliminary data.</text>
</comment>
<feature type="binding site" evidence="12">
    <location>
        <position position="41"/>
    </location>
    <ligand>
        <name>NAD(+)</name>
        <dbReference type="ChEBI" id="CHEBI:57540"/>
    </ligand>
</feature>
<evidence type="ECO:0000256" key="4">
    <source>
        <dbReference type="ARBA" id="ARBA00015132"/>
    </source>
</evidence>
<feature type="binding site" evidence="11">
    <location>
        <position position="444"/>
    </location>
    <ligand>
        <name>substrate</name>
    </ligand>
</feature>
<feature type="binding site" evidence="12">
    <location>
        <position position="348"/>
    </location>
    <ligand>
        <name>NAD(+)</name>
        <dbReference type="ChEBI" id="CHEBI:57540"/>
    </ligand>
</feature>
<feature type="binding site" evidence="11">
    <location>
        <begin position="269"/>
        <end position="275"/>
    </location>
    <ligand>
        <name>substrate</name>
    </ligand>
</feature>
<dbReference type="PANTHER" id="PTHR11374">
    <property type="entry name" value="UDP-GLUCOSE DEHYDROGENASE/UDP-MANNAC DEHYDROGENASE"/>
    <property type="match status" value="1"/>
</dbReference>
<dbReference type="Pfam" id="PF00984">
    <property type="entry name" value="UDPG_MGDP_dh"/>
    <property type="match status" value="1"/>
</dbReference>
<feature type="binding site" evidence="12">
    <location>
        <begin position="92"/>
        <end position="96"/>
    </location>
    <ligand>
        <name>NAD(+)</name>
        <dbReference type="ChEBI" id="CHEBI:57540"/>
    </ligand>
</feature>
<feature type="binding site" evidence="11">
    <location>
        <begin position="163"/>
        <end position="167"/>
    </location>
    <ligand>
        <name>substrate</name>
    </ligand>
</feature>
<keyword evidence="6 12" id="KW-0520">NAD</keyword>
<evidence type="ECO:0000256" key="3">
    <source>
        <dbReference type="ARBA" id="ARBA00012954"/>
    </source>
</evidence>
<dbReference type="OrthoDB" id="9803238at2"/>
<keyword evidence="5" id="KW-0560">Oxidoreductase</keyword>
<dbReference type="EMBL" id="JRYR02000001">
    <property type="protein sequence ID" value="OHX64951.1"/>
    <property type="molecule type" value="Genomic_DNA"/>
</dbReference>
<dbReference type="STRING" id="915059.NH26_00610"/>
<dbReference type="AlphaFoldDB" id="A0A1S1YVA2"/>
<dbReference type="InterPro" id="IPR001732">
    <property type="entry name" value="UDP-Glc/GDP-Man_DH_N"/>
</dbReference>
<evidence type="ECO:0000256" key="8">
    <source>
        <dbReference type="ARBA" id="ARBA00053241"/>
    </source>
</evidence>
<dbReference type="InterPro" id="IPR014027">
    <property type="entry name" value="UDP-Glc/GDP-Man_DH_C"/>
</dbReference>
<name>A0A1S1YVA2_FLAPC</name>
<protein>
    <recommendedName>
        <fullName evidence="4">UDP-glucose 6-dehydrogenase</fullName>
        <ecNumber evidence="3">1.1.1.22</ecNumber>
    </recommendedName>
</protein>
<feature type="domain" description="UDP-glucose/GDP-mannose dehydrogenase C-terminal" evidence="13">
    <location>
        <begin position="334"/>
        <end position="449"/>
    </location>
</feature>
<evidence type="ECO:0000256" key="11">
    <source>
        <dbReference type="PIRSR" id="PIRSR500133-2"/>
    </source>
</evidence>
<evidence type="ECO:0000256" key="5">
    <source>
        <dbReference type="ARBA" id="ARBA00023002"/>
    </source>
</evidence>
<feature type="binding site" evidence="11">
    <location>
        <begin position="340"/>
        <end position="341"/>
    </location>
    <ligand>
        <name>substrate</name>
    </ligand>
</feature>
<proteinExistence type="inferred from homology"/>
<evidence type="ECO:0000313" key="14">
    <source>
        <dbReference type="EMBL" id="OHX64951.1"/>
    </source>
</evidence>